<organism evidence="2 3">
    <name type="scientific">Cupriavidus taiwanensis</name>
    <dbReference type="NCBI Taxonomy" id="164546"/>
    <lineage>
        <taxon>Bacteria</taxon>
        <taxon>Pseudomonadati</taxon>
        <taxon>Pseudomonadota</taxon>
        <taxon>Betaproteobacteria</taxon>
        <taxon>Burkholderiales</taxon>
        <taxon>Burkholderiaceae</taxon>
        <taxon>Cupriavidus</taxon>
    </lineage>
</organism>
<protein>
    <submittedName>
        <fullName evidence="2">Uncharacterized protein</fullName>
    </submittedName>
</protein>
<reference evidence="2 3" key="1">
    <citation type="submission" date="2018-01" db="EMBL/GenBank/DDBJ databases">
        <authorList>
            <person name="Clerissi C."/>
        </authorList>
    </citation>
    <scope>NUCLEOTIDE SEQUENCE [LARGE SCALE GENOMIC DNA]</scope>
    <source>
        <strain evidence="2">Cupriavidus taiwanensis STM 3521</strain>
    </source>
</reference>
<comment type="caution">
    <text evidence="2">The sequence shown here is derived from an EMBL/GenBank/DDBJ whole genome shotgun (WGS) entry which is preliminary data.</text>
</comment>
<evidence type="ECO:0000256" key="1">
    <source>
        <dbReference type="SAM" id="MobiDB-lite"/>
    </source>
</evidence>
<dbReference type="Proteomes" id="UP000256297">
    <property type="component" value="Chromosome CBM2589_b"/>
</dbReference>
<evidence type="ECO:0000313" key="3">
    <source>
        <dbReference type="Proteomes" id="UP000256297"/>
    </source>
</evidence>
<name>A0A975WYM1_9BURK</name>
<accession>A0A975WYM1</accession>
<evidence type="ECO:0000313" key="2">
    <source>
        <dbReference type="EMBL" id="SOY49146.1"/>
    </source>
</evidence>
<dbReference type="EMBL" id="OFSP01000015">
    <property type="protein sequence ID" value="SOY49146.1"/>
    <property type="molecule type" value="Genomic_DNA"/>
</dbReference>
<proteinExistence type="predicted"/>
<sequence length="28" mass="2972">MHEAQPPRVDSPSGNIESVCMTGESANK</sequence>
<feature type="region of interest" description="Disordered" evidence="1">
    <location>
        <begin position="1"/>
        <end position="28"/>
    </location>
</feature>
<dbReference type="AlphaFoldDB" id="A0A975WYM1"/>
<gene>
    <name evidence="2" type="ORF">CBM2589_B220047</name>
</gene>